<accession>A0ABQ9T4I0</accession>
<reference evidence="2 3" key="1">
    <citation type="submission" date="2016-10" db="EMBL/GenBank/DDBJ databases">
        <title>The genome sequence of Colletotrichum fioriniae PJ7.</title>
        <authorList>
            <person name="Baroncelli R."/>
        </authorList>
    </citation>
    <scope>NUCLEOTIDE SEQUENCE [LARGE SCALE GENOMIC DNA]</scope>
    <source>
        <strain evidence="2 3">IMI 384185</strain>
    </source>
</reference>
<organism evidence="2 3">
    <name type="scientific">Colletotrichum paranaense</name>
    <dbReference type="NCBI Taxonomy" id="1914294"/>
    <lineage>
        <taxon>Eukaryota</taxon>
        <taxon>Fungi</taxon>
        <taxon>Dikarya</taxon>
        <taxon>Ascomycota</taxon>
        <taxon>Pezizomycotina</taxon>
        <taxon>Sordariomycetes</taxon>
        <taxon>Hypocreomycetidae</taxon>
        <taxon>Glomerellales</taxon>
        <taxon>Glomerellaceae</taxon>
        <taxon>Colletotrichum</taxon>
        <taxon>Colletotrichum acutatum species complex</taxon>
    </lineage>
</organism>
<evidence type="ECO:0000256" key="1">
    <source>
        <dbReference type="SAM" id="MobiDB-lite"/>
    </source>
</evidence>
<dbReference type="EMBL" id="MOPA01000001">
    <property type="protein sequence ID" value="KAK1546692.1"/>
    <property type="molecule type" value="Genomic_DNA"/>
</dbReference>
<proteinExistence type="predicted"/>
<dbReference type="RefSeq" id="XP_060355806.1">
    <property type="nucleotide sequence ID" value="XM_060484949.1"/>
</dbReference>
<name>A0ABQ9T4I0_9PEZI</name>
<evidence type="ECO:0000313" key="2">
    <source>
        <dbReference type="EMBL" id="KAK1546692.1"/>
    </source>
</evidence>
<evidence type="ECO:0000313" key="3">
    <source>
        <dbReference type="Proteomes" id="UP001241169"/>
    </source>
</evidence>
<dbReference type="Proteomes" id="UP001241169">
    <property type="component" value="Unassembled WGS sequence"/>
</dbReference>
<comment type="caution">
    <text evidence="2">The sequence shown here is derived from an EMBL/GenBank/DDBJ whole genome shotgun (WGS) entry which is preliminary data.</text>
</comment>
<feature type="region of interest" description="Disordered" evidence="1">
    <location>
        <begin position="164"/>
        <end position="192"/>
    </location>
</feature>
<protein>
    <submittedName>
        <fullName evidence="2">Uncharacterized protein</fullName>
    </submittedName>
</protein>
<gene>
    <name evidence="2" type="ORF">CPAR01_00659</name>
</gene>
<keyword evidence="3" id="KW-1185">Reference proteome</keyword>
<sequence length="340" mass="36954">MEEKESRGPARKGNRRLRCNCNSSCRRGRGQLQQSTFASCSAPASFSCLRPCLLPSVEALPYTVRTQVLLRCAEASAILVLVLVLISGSPATSTATSTETLPVHLSSVCSSSPYILATLLPLVHPPPPPPPSCIATKTKHAYGYRALQGQGTDLLLRASQPHKAHTLPGSIKPTHPPERTLHRSPPSPTALHSTVHRDEAQVYTQSTGTDTYLAACFWNPGPFEVDPVLLPPRRRYHLPSTNLHLAWTWSRQSSRLTSPHLTSNRQSTDCCLPPSYSPTSPLDFSHVHNTSTITCIAILSSPIQRVPISVPAITESQCPSPDAYYSLCAAGTPRLNPPRR</sequence>
<dbReference type="GeneID" id="85368848"/>